<keyword evidence="2" id="KW-1185">Reference proteome</keyword>
<accession>A0ACB9QSX3</accession>
<sequence length="111" mass="12343">MLRKELRGGTLQSLLSGTRGTSNTFLEPDPLLSSFIFSPTVDASVNVEPQTADEASLLEDSSDEEILERDARKSLLPGEDQEERTQKCEFVQELFLSTFLGGDDMSSKQRK</sequence>
<comment type="caution">
    <text evidence="1">The sequence shown here is derived from an EMBL/GenBank/DDBJ whole genome shotgun (WGS) entry which is preliminary data.</text>
</comment>
<organism evidence="1 2">
    <name type="scientific">Melastoma candidum</name>
    <dbReference type="NCBI Taxonomy" id="119954"/>
    <lineage>
        <taxon>Eukaryota</taxon>
        <taxon>Viridiplantae</taxon>
        <taxon>Streptophyta</taxon>
        <taxon>Embryophyta</taxon>
        <taxon>Tracheophyta</taxon>
        <taxon>Spermatophyta</taxon>
        <taxon>Magnoliopsida</taxon>
        <taxon>eudicotyledons</taxon>
        <taxon>Gunneridae</taxon>
        <taxon>Pentapetalae</taxon>
        <taxon>rosids</taxon>
        <taxon>malvids</taxon>
        <taxon>Myrtales</taxon>
        <taxon>Melastomataceae</taxon>
        <taxon>Melastomatoideae</taxon>
        <taxon>Melastomateae</taxon>
        <taxon>Melastoma</taxon>
    </lineage>
</organism>
<protein>
    <submittedName>
        <fullName evidence="1">Uncharacterized protein</fullName>
    </submittedName>
</protein>
<dbReference type="Proteomes" id="UP001057402">
    <property type="component" value="Chromosome 5"/>
</dbReference>
<gene>
    <name evidence="1" type="ORF">MLD38_017973</name>
</gene>
<reference evidence="2" key="1">
    <citation type="journal article" date="2023" name="Front. Plant Sci.">
        <title>Chromosomal-level genome assembly of Melastoma candidum provides insights into trichome evolution.</title>
        <authorList>
            <person name="Zhong Y."/>
            <person name="Wu W."/>
            <person name="Sun C."/>
            <person name="Zou P."/>
            <person name="Liu Y."/>
            <person name="Dai S."/>
            <person name="Zhou R."/>
        </authorList>
    </citation>
    <scope>NUCLEOTIDE SEQUENCE [LARGE SCALE GENOMIC DNA]</scope>
</reference>
<proteinExistence type="predicted"/>
<evidence type="ECO:0000313" key="1">
    <source>
        <dbReference type="EMBL" id="KAI4369545.1"/>
    </source>
</evidence>
<evidence type="ECO:0000313" key="2">
    <source>
        <dbReference type="Proteomes" id="UP001057402"/>
    </source>
</evidence>
<name>A0ACB9QSX3_9MYRT</name>
<dbReference type="EMBL" id="CM042884">
    <property type="protein sequence ID" value="KAI4369545.1"/>
    <property type="molecule type" value="Genomic_DNA"/>
</dbReference>